<reference evidence="4" key="1">
    <citation type="journal article" date="2023" name="Mol. Phylogenet. Evol.">
        <title>Genome-scale phylogeny and comparative genomics of the fungal order Sordariales.</title>
        <authorList>
            <person name="Hensen N."/>
            <person name="Bonometti L."/>
            <person name="Westerberg I."/>
            <person name="Brannstrom I.O."/>
            <person name="Guillou S."/>
            <person name="Cros-Aarteil S."/>
            <person name="Calhoun S."/>
            <person name="Haridas S."/>
            <person name="Kuo A."/>
            <person name="Mondo S."/>
            <person name="Pangilinan J."/>
            <person name="Riley R."/>
            <person name="LaButti K."/>
            <person name="Andreopoulos B."/>
            <person name="Lipzen A."/>
            <person name="Chen C."/>
            <person name="Yan M."/>
            <person name="Daum C."/>
            <person name="Ng V."/>
            <person name="Clum A."/>
            <person name="Steindorff A."/>
            <person name="Ohm R.A."/>
            <person name="Martin F."/>
            <person name="Silar P."/>
            <person name="Natvig D.O."/>
            <person name="Lalanne C."/>
            <person name="Gautier V."/>
            <person name="Ament-Velasquez S.L."/>
            <person name="Kruys A."/>
            <person name="Hutchinson M.I."/>
            <person name="Powell A.J."/>
            <person name="Barry K."/>
            <person name="Miller A.N."/>
            <person name="Grigoriev I.V."/>
            <person name="Debuchy R."/>
            <person name="Gladieux P."/>
            <person name="Hiltunen Thoren M."/>
            <person name="Johannesson H."/>
        </authorList>
    </citation>
    <scope>NUCLEOTIDE SEQUENCE</scope>
    <source>
        <strain evidence="4">CBS 958.72</strain>
    </source>
</reference>
<dbReference type="PROSITE" id="PS50088">
    <property type="entry name" value="ANK_REPEAT"/>
    <property type="match status" value="1"/>
</dbReference>
<dbReference type="PANTHER" id="PTHR24141:SF1">
    <property type="entry name" value="2-5A-DEPENDENT RIBONUCLEASE"/>
    <property type="match status" value="1"/>
</dbReference>
<dbReference type="InterPro" id="IPR036770">
    <property type="entry name" value="Ankyrin_rpt-contain_sf"/>
</dbReference>
<keyword evidence="2 3" id="KW-0040">ANK repeat</keyword>
<evidence type="ECO:0000256" key="3">
    <source>
        <dbReference type="PROSITE-ProRule" id="PRU00023"/>
    </source>
</evidence>
<evidence type="ECO:0000256" key="1">
    <source>
        <dbReference type="ARBA" id="ARBA00022737"/>
    </source>
</evidence>
<reference evidence="4" key="2">
    <citation type="submission" date="2023-06" db="EMBL/GenBank/DDBJ databases">
        <authorList>
            <consortium name="Lawrence Berkeley National Laboratory"/>
            <person name="Haridas S."/>
            <person name="Hensen N."/>
            <person name="Bonometti L."/>
            <person name="Westerberg I."/>
            <person name="Brannstrom I.O."/>
            <person name="Guillou S."/>
            <person name="Cros-Aarteil S."/>
            <person name="Calhoun S."/>
            <person name="Kuo A."/>
            <person name="Mondo S."/>
            <person name="Pangilinan J."/>
            <person name="Riley R."/>
            <person name="Labutti K."/>
            <person name="Andreopoulos B."/>
            <person name="Lipzen A."/>
            <person name="Chen C."/>
            <person name="Yanf M."/>
            <person name="Daum C."/>
            <person name="Ng V."/>
            <person name="Clum A."/>
            <person name="Steindorff A."/>
            <person name="Ohm R."/>
            <person name="Martin F."/>
            <person name="Silar P."/>
            <person name="Natvig D."/>
            <person name="Lalanne C."/>
            <person name="Gautier V."/>
            <person name="Ament-Velasquez S.L."/>
            <person name="Kruys A."/>
            <person name="Hutchinson M.I."/>
            <person name="Powell A.J."/>
            <person name="Barry K."/>
            <person name="Miller A.N."/>
            <person name="Grigoriev I.V."/>
            <person name="Debuchy R."/>
            <person name="Gladieux P."/>
            <person name="Thoren M.H."/>
            <person name="Johannesson H."/>
        </authorList>
    </citation>
    <scope>NUCLEOTIDE SEQUENCE</scope>
    <source>
        <strain evidence="4">CBS 958.72</strain>
    </source>
</reference>
<evidence type="ECO:0000256" key="2">
    <source>
        <dbReference type="ARBA" id="ARBA00023043"/>
    </source>
</evidence>
<feature type="repeat" description="ANK" evidence="3">
    <location>
        <begin position="159"/>
        <end position="191"/>
    </location>
</feature>
<protein>
    <submittedName>
        <fullName evidence="4">Ankyrin repeat-containing domain protein</fullName>
    </submittedName>
</protein>
<evidence type="ECO:0000313" key="4">
    <source>
        <dbReference type="EMBL" id="KAK3376392.1"/>
    </source>
</evidence>
<name>A0AAE0NA32_9PEZI</name>
<evidence type="ECO:0000313" key="5">
    <source>
        <dbReference type="Proteomes" id="UP001287356"/>
    </source>
</evidence>
<dbReference type="GO" id="GO:0004540">
    <property type="term" value="F:RNA nuclease activity"/>
    <property type="evidence" value="ECO:0007669"/>
    <property type="project" value="TreeGrafter"/>
</dbReference>
<dbReference type="InterPro" id="IPR002110">
    <property type="entry name" value="Ankyrin_rpt"/>
</dbReference>
<keyword evidence="1" id="KW-0677">Repeat</keyword>
<proteinExistence type="predicted"/>
<keyword evidence="5" id="KW-1185">Reference proteome</keyword>
<dbReference type="SMART" id="SM00248">
    <property type="entry name" value="ANK"/>
    <property type="match status" value="3"/>
</dbReference>
<sequence length="312" mass="34410">MNILARLKTSPWPMEFPIVEAIGVEAATGFLPKNWKRESQIGGCELEMAVIEGQLVHLFGSPPEIPFHIVPQYLKCFLEYAAQLSKIYGKRNPTLAPSSSKLPLIGGATLARSALLSLDSPSSDIFGRNRLHVALYYEAFDEYPKSCISLEMARHKDRLGLTPLHIAAIQGHLQCVKLLLELDIEHNARDDCLLTPLHYAAGFGHSGVVSLLLERYRFRNDEGGIYATDQNRKTALDLATSGKHDEVVEMLRKPASDVTSGTRTGWSSHLEVPQGFTPGMKAPPIGVPVPSNRFPLPPLSLSFQTFDDPETL</sequence>
<organism evidence="4 5">
    <name type="scientific">Lasiosphaeria ovina</name>
    <dbReference type="NCBI Taxonomy" id="92902"/>
    <lineage>
        <taxon>Eukaryota</taxon>
        <taxon>Fungi</taxon>
        <taxon>Dikarya</taxon>
        <taxon>Ascomycota</taxon>
        <taxon>Pezizomycotina</taxon>
        <taxon>Sordariomycetes</taxon>
        <taxon>Sordariomycetidae</taxon>
        <taxon>Sordariales</taxon>
        <taxon>Lasiosphaeriaceae</taxon>
        <taxon>Lasiosphaeria</taxon>
    </lineage>
</organism>
<dbReference type="AlphaFoldDB" id="A0AAE0NA32"/>
<accession>A0AAE0NA32</accession>
<dbReference type="EMBL" id="JAULSN010000003">
    <property type="protein sequence ID" value="KAK3376392.1"/>
    <property type="molecule type" value="Genomic_DNA"/>
</dbReference>
<dbReference type="PROSITE" id="PS50297">
    <property type="entry name" value="ANK_REP_REGION"/>
    <property type="match status" value="1"/>
</dbReference>
<dbReference type="Proteomes" id="UP001287356">
    <property type="component" value="Unassembled WGS sequence"/>
</dbReference>
<comment type="caution">
    <text evidence="4">The sequence shown here is derived from an EMBL/GenBank/DDBJ whole genome shotgun (WGS) entry which is preliminary data.</text>
</comment>
<dbReference type="GO" id="GO:0003723">
    <property type="term" value="F:RNA binding"/>
    <property type="evidence" value="ECO:0007669"/>
    <property type="project" value="TreeGrafter"/>
</dbReference>
<dbReference type="Pfam" id="PF13637">
    <property type="entry name" value="Ank_4"/>
    <property type="match status" value="1"/>
</dbReference>
<dbReference type="GO" id="GO:0006396">
    <property type="term" value="P:RNA processing"/>
    <property type="evidence" value="ECO:0007669"/>
    <property type="project" value="TreeGrafter"/>
</dbReference>
<dbReference type="PANTHER" id="PTHR24141">
    <property type="entry name" value="2-5A-DEPENDENT RIBONUCLEASE"/>
    <property type="match status" value="1"/>
</dbReference>
<gene>
    <name evidence="4" type="ORF">B0T24DRAFT_677283</name>
</gene>
<dbReference type="Gene3D" id="1.25.40.20">
    <property type="entry name" value="Ankyrin repeat-containing domain"/>
    <property type="match status" value="2"/>
</dbReference>
<dbReference type="SUPFAM" id="SSF48403">
    <property type="entry name" value="Ankyrin repeat"/>
    <property type="match status" value="1"/>
</dbReference>